<evidence type="ECO:0000256" key="6">
    <source>
        <dbReference type="ARBA" id="ARBA00023136"/>
    </source>
</evidence>
<evidence type="ECO:0000313" key="9">
    <source>
        <dbReference type="Proteomes" id="UP001160301"/>
    </source>
</evidence>
<comment type="similarity">
    <text evidence="2">Belongs to the major facilitator superfamily. Folate-biopterin transporter (TC 2.A.71) family.</text>
</comment>
<dbReference type="InterPro" id="IPR039309">
    <property type="entry name" value="BT1"/>
</dbReference>
<protein>
    <recommendedName>
        <fullName evidence="10">MFS transporter</fullName>
    </recommendedName>
</protein>
<feature type="transmembrane region" description="Helical" evidence="7">
    <location>
        <begin position="313"/>
        <end position="333"/>
    </location>
</feature>
<feature type="transmembrane region" description="Helical" evidence="7">
    <location>
        <begin position="345"/>
        <end position="362"/>
    </location>
</feature>
<comment type="caution">
    <text evidence="8">The sequence shown here is derived from an EMBL/GenBank/DDBJ whole genome shotgun (WGS) entry which is preliminary data.</text>
</comment>
<feature type="transmembrane region" description="Helical" evidence="7">
    <location>
        <begin position="114"/>
        <end position="139"/>
    </location>
</feature>
<evidence type="ECO:0000256" key="7">
    <source>
        <dbReference type="SAM" id="Phobius"/>
    </source>
</evidence>
<evidence type="ECO:0008006" key="10">
    <source>
        <dbReference type="Google" id="ProtNLM"/>
    </source>
</evidence>
<feature type="transmembrane region" description="Helical" evidence="7">
    <location>
        <begin position="176"/>
        <end position="197"/>
    </location>
</feature>
<evidence type="ECO:0000256" key="4">
    <source>
        <dbReference type="ARBA" id="ARBA00022692"/>
    </source>
</evidence>
<feature type="transmembrane region" description="Helical" evidence="7">
    <location>
        <begin position="151"/>
        <end position="170"/>
    </location>
</feature>
<feature type="transmembrane region" description="Helical" evidence="7">
    <location>
        <begin position="382"/>
        <end position="400"/>
    </location>
</feature>
<comment type="subcellular location">
    <subcellularLocation>
        <location evidence="1">Membrane</location>
        <topology evidence="1">Multi-pass membrane protein</topology>
    </subcellularLocation>
</comment>
<keyword evidence="9" id="KW-1185">Reference proteome</keyword>
<dbReference type="PANTHER" id="PTHR31585">
    <property type="entry name" value="FOLATE-BIOPTERIN TRANSPORTER 1, CHLOROPLASTIC"/>
    <property type="match status" value="1"/>
</dbReference>
<dbReference type="RefSeq" id="WP_136965357.1">
    <property type="nucleotide sequence ID" value="NZ_JARZHI010000001.1"/>
</dbReference>
<evidence type="ECO:0000256" key="1">
    <source>
        <dbReference type="ARBA" id="ARBA00004141"/>
    </source>
</evidence>
<organism evidence="8 9">
    <name type="scientific">Polyangium sorediatum</name>
    <dbReference type="NCBI Taxonomy" id="889274"/>
    <lineage>
        <taxon>Bacteria</taxon>
        <taxon>Pseudomonadati</taxon>
        <taxon>Myxococcota</taxon>
        <taxon>Polyangia</taxon>
        <taxon>Polyangiales</taxon>
        <taxon>Polyangiaceae</taxon>
        <taxon>Polyangium</taxon>
    </lineage>
</organism>
<feature type="transmembrane region" description="Helical" evidence="7">
    <location>
        <begin position="12"/>
        <end position="30"/>
    </location>
</feature>
<keyword evidence="6 7" id="KW-0472">Membrane</keyword>
<feature type="transmembrane region" description="Helical" evidence="7">
    <location>
        <begin position="291"/>
        <end position="307"/>
    </location>
</feature>
<name>A0ABT6NIS8_9BACT</name>
<feature type="transmembrane region" description="Helical" evidence="7">
    <location>
        <begin position="266"/>
        <end position="284"/>
    </location>
</feature>
<keyword evidence="3" id="KW-0813">Transport</keyword>
<dbReference type="EMBL" id="JARZHI010000001">
    <property type="protein sequence ID" value="MDI1428220.1"/>
    <property type="molecule type" value="Genomic_DNA"/>
</dbReference>
<feature type="transmembrane region" description="Helical" evidence="7">
    <location>
        <begin position="50"/>
        <end position="68"/>
    </location>
</feature>
<gene>
    <name evidence="8" type="ORF">QHF89_01910</name>
</gene>
<dbReference type="PANTHER" id="PTHR31585:SF2">
    <property type="entry name" value="FOLATE-BIOPTERIN TRANSPORTER 7-RELATED"/>
    <property type="match status" value="1"/>
</dbReference>
<dbReference type="InterPro" id="IPR036259">
    <property type="entry name" value="MFS_trans_sf"/>
</dbReference>
<evidence type="ECO:0000256" key="2">
    <source>
        <dbReference type="ARBA" id="ARBA00007015"/>
    </source>
</evidence>
<feature type="transmembrane region" description="Helical" evidence="7">
    <location>
        <begin position="226"/>
        <end position="246"/>
    </location>
</feature>
<keyword evidence="5 7" id="KW-1133">Transmembrane helix</keyword>
<evidence type="ECO:0000313" key="8">
    <source>
        <dbReference type="EMBL" id="MDI1428220.1"/>
    </source>
</evidence>
<dbReference type="SUPFAM" id="SSF103473">
    <property type="entry name" value="MFS general substrate transporter"/>
    <property type="match status" value="1"/>
</dbReference>
<accession>A0ABT6NIS8</accession>
<proteinExistence type="inferred from homology"/>
<dbReference type="Gene3D" id="1.20.1250.20">
    <property type="entry name" value="MFS general substrate transporter like domains"/>
    <property type="match status" value="1"/>
</dbReference>
<feature type="transmembrane region" description="Helical" evidence="7">
    <location>
        <begin position="89"/>
        <end position="108"/>
    </location>
</feature>
<evidence type="ECO:0000256" key="3">
    <source>
        <dbReference type="ARBA" id="ARBA00022448"/>
    </source>
</evidence>
<sequence length="420" mass="43768">MNAKNHDVRRPPIGINLGLLGVGIFATRLASHDAFGSLAILEYLKTRLHFNAVELSGFLATAAVALCAKPFLALLMERMSWRDVSPRDCILYAGLLGAAAWAVALTVATSKTFLLSMLLLASAANVCIAIILDGALAVEGRRSNTVAHISAIRKFGITVAIMLGSLISGVLASDSLHRTCAVGIALMLGLAAGSRLLPATTFGRSIHLDDSPDEPRPAFRDDAGKLGAAVLMTGLFSIAPAFDTLLVLHRGGVLGFSPAQIGTLKATNEAACLISVLCYPLVAARMAPRTRLSLGILAFAASLLVYLPNASYALSFLAEIANGLMGMFCLVALQELAVRGAPRGHEMLGVACVVGVGGVAYRLSDVLGAHIAESFHLSLPQMIVLCAAASASTFLVVPLLPPSLFGDVARSAGEMSRRAT</sequence>
<reference evidence="8 9" key="1">
    <citation type="submission" date="2023-04" db="EMBL/GenBank/DDBJ databases">
        <title>The genome sequence of Polyangium sorediatum DSM14670.</title>
        <authorList>
            <person name="Zhang X."/>
        </authorList>
    </citation>
    <scope>NUCLEOTIDE SEQUENCE [LARGE SCALE GENOMIC DNA]</scope>
    <source>
        <strain evidence="8 9">DSM 14670</strain>
    </source>
</reference>
<dbReference type="Proteomes" id="UP001160301">
    <property type="component" value="Unassembled WGS sequence"/>
</dbReference>
<dbReference type="Pfam" id="PF03092">
    <property type="entry name" value="BT1"/>
    <property type="match status" value="1"/>
</dbReference>
<evidence type="ECO:0000256" key="5">
    <source>
        <dbReference type="ARBA" id="ARBA00022989"/>
    </source>
</evidence>
<keyword evidence="4 7" id="KW-0812">Transmembrane</keyword>